<protein>
    <submittedName>
        <fullName evidence="6">Segregation and condensation protein B</fullName>
    </submittedName>
</protein>
<evidence type="ECO:0000256" key="4">
    <source>
        <dbReference type="ARBA" id="ARBA00023306"/>
    </source>
</evidence>
<gene>
    <name evidence="6" type="primary">scpB</name>
    <name evidence="6" type="ORF">Verru16b_03126</name>
</gene>
<feature type="compositionally biased region" description="Acidic residues" evidence="5">
    <location>
        <begin position="254"/>
        <end position="263"/>
    </location>
</feature>
<dbReference type="KEGG" id="obg:Verru16b_03126"/>
<dbReference type="PATRIC" id="fig|1838286.3.peg.3149"/>
<dbReference type="RefSeq" id="WP_069963125.1">
    <property type="nucleotide sequence ID" value="NZ_CP016094.1"/>
</dbReference>
<dbReference type="PANTHER" id="PTHR34298:SF2">
    <property type="entry name" value="SEGREGATION AND CONDENSATION PROTEIN B"/>
    <property type="match status" value="1"/>
</dbReference>
<dbReference type="InterPro" id="IPR036390">
    <property type="entry name" value="WH_DNA-bd_sf"/>
</dbReference>
<name>A0A1D8AYQ3_9BACT</name>
<evidence type="ECO:0000256" key="5">
    <source>
        <dbReference type="SAM" id="MobiDB-lite"/>
    </source>
</evidence>
<feature type="compositionally biased region" description="Low complexity" evidence="5">
    <location>
        <begin position="272"/>
        <end position="300"/>
    </location>
</feature>
<dbReference type="NCBIfam" id="TIGR00281">
    <property type="entry name" value="SMC-Scp complex subunit ScpB"/>
    <property type="match status" value="1"/>
</dbReference>
<dbReference type="EMBL" id="CP016094">
    <property type="protein sequence ID" value="AOS46032.1"/>
    <property type="molecule type" value="Genomic_DNA"/>
</dbReference>
<dbReference type="STRING" id="1838286.Verru16b_03126"/>
<feature type="region of interest" description="Disordered" evidence="5">
    <location>
        <begin position="245"/>
        <end position="300"/>
    </location>
</feature>
<reference evidence="6 7" key="1">
    <citation type="submission" date="2016-06" db="EMBL/GenBank/DDBJ databases">
        <title>Three novel species with peptidoglycan cell walls form the new genus Lacunisphaera gen. nov. in the family Opitutaceae of the verrucomicrobial subdivision 4.</title>
        <authorList>
            <person name="Rast P."/>
            <person name="Gloeckner I."/>
            <person name="Jogler M."/>
            <person name="Boedeker C."/>
            <person name="Jeske O."/>
            <person name="Wiegand S."/>
            <person name="Reinhardt R."/>
            <person name="Schumann P."/>
            <person name="Rohde M."/>
            <person name="Spring S."/>
            <person name="Gloeckner F.O."/>
            <person name="Jogler C."/>
        </authorList>
    </citation>
    <scope>NUCLEOTIDE SEQUENCE [LARGE SCALE GENOMIC DNA]</scope>
    <source>
        <strain evidence="6 7">IG16b</strain>
    </source>
</reference>
<keyword evidence="2" id="KW-0132">Cell division</keyword>
<dbReference type="InterPro" id="IPR005234">
    <property type="entry name" value="ScpB_csome_segregation"/>
</dbReference>
<dbReference type="Proteomes" id="UP000095228">
    <property type="component" value="Chromosome"/>
</dbReference>
<dbReference type="OrthoDB" id="9806226at2"/>
<keyword evidence="7" id="KW-1185">Reference proteome</keyword>
<proteinExistence type="predicted"/>
<dbReference type="GO" id="GO:0051304">
    <property type="term" value="P:chromosome separation"/>
    <property type="evidence" value="ECO:0007669"/>
    <property type="project" value="InterPro"/>
</dbReference>
<dbReference type="InterPro" id="IPR036388">
    <property type="entry name" value="WH-like_DNA-bd_sf"/>
</dbReference>
<keyword evidence="1" id="KW-0963">Cytoplasm</keyword>
<evidence type="ECO:0000313" key="7">
    <source>
        <dbReference type="Proteomes" id="UP000095228"/>
    </source>
</evidence>
<sequence length="300" mass="32178">MAFDLKRVLKVMLFASNGPLSVKDIQTAVSRFHEQATSLPLEEAAPEAGAEGGGEAVVPAVPATGEVPVEAAEVPLVDPSEDDESYRDVPTLIPAAQIRETMDTLALEMRAADSEVVLIEGTNGWRLATHPRYARWVRLLRNEPPPVRLSPSALETLAVVAYRQPVTRADIEQIRGVSADAGLQKLQERDLVYIVGRADLPGRPIQYGTTEAFLEFVGIKSLDELPASDVLSPRQIDAWLQTSANPRAAGDSDMGLDETEEDQLTLKQTESTPVAVESPAEAAAPVETPAADAPPTTTEA</sequence>
<evidence type="ECO:0000256" key="3">
    <source>
        <dbReference type="ARBA" id="ARBA00022829"/>
    </source>
</evidence>
<evidence type="ECO:0000313" key="6">
    <source>
        <dbReference type="EMBL" id="AOS46032.1"/>
    </source>
</evidence>
<keyword evidence="3" id="KW-0159">Chromosome partition</keyword>
<evidence type="ECO:0000256" key="1">
    <source>
        <dbReference type="ARBA" id="ARBA00022490"/>
    </source>
</evidence>
<evidence type="ECO:0000256" key="2">
    <source>
        <dbReference type="ARBA" id="ARBA00022618"/>
    </source>
</evidence>
<dbReference type="PANTHER" id="PTHR34298">
    <property type="entry name" value="SEGREGATION AND CONDENSATION PROTEIN B"/>
    <property type="match status" value="1"/>
</dbReference>
<dbReference type="Pfam" id="PF04079">
    <property type="entry name" value="SMC_ScpB"/>
    <property type="match status" value="1"/>
</dbReference>
<organism evidence="6 7">
    <name type="scientific">Lacunisphaera limnophila</name>
    <dbReference type="NCBI Taxonomy" id="1838286"/>
    <lineage>
        <taxon>Bacteria</taxon>
        <taxon>Pseudomonadati</taxon>
        <taxon>Verrucomicrobiota</taxon>
        <taxon>Opitutia</taxon>
        <taxon>Opitutales</taxon>
        <taxon>Opitutaceae</taxon>
        <taxon>Lacunisphaera</taxon>
    </lineage>
</organism>
<dbReference type="SUPFAM" id="SSF46785">
    <property type="entry name" value="Winged helix' DNA-binding domain"/>
    <property type="match status" value="1"/>
</dbReference>
<dbReference type="Gene3D" id="1.10.10.10">
    <property type="entry name" value="Winged helix-like DNA-binding domain superfamily/Winged helix DNA-binding domain"/>
    <property type="match status" value="2"/>
</dbReference>
<dbReference type="GO" id="GO:0051301">
    <property type="term" value="P:cell division"/>
    <property type="evidence" value="ECO:0007669"/>
    <property type="project" value="UniProtKB-KW"/>
</dbReference>
<accession>A0A1D8AYQ3</accession>
<dbReference type="AlphaFoldDB" id="A0A1D8AYQ3"/>
<keyword evidence="4" id="KW-0131">Cell cycle</keyword>